<feature type="compositionally biased region" description="Basic and acidic residues" evidence="4">
    <location>
        <begin position="49"/>
        <end position="64"/>
    </location>
</feature>
<keyword evidence="7" id="KW-1185">Reference proteome</keyword>
<sequence>MTLPRPRKRPDRTPGTKRAHPPARRLAARRRRRRPTPEPKLAPEPLAGLDRKGSRHDHSPRESDLAGAVASRKQSPVLIPCAKGPTGVHAAAKPACAMPVLYLRYSVGTMAASMSILRPCGRPAWKDTCMTAAFTTRQIDSRERFAFWHDVVCSHCIPADSQCLDERPFHGSLNIRQYGDVAISTMAASSHRWRRQSHHLSRDSDDDLWLGFLENATARLDQDQRRIAIGPGDLVLYDACRPFEWCLSASALHLVRLPRAPLMRRLTSTEPLTARPIPATLPGATSLKALIRDGARLDAEASSIGLGEAMVDLAALVLEGLGGAGDSRNDVLYRRLCHYLQQQHQDPSLSLDRIARDNHVSRRTLTRLFAQHGHTPMAALWAIRLEQSRATLRAGGIRSVTEVALEHGFTSVSHFSRSFRQAYGHSPSTLLQAGRHAPETM</sequence>
<evidence type="ECO:0000256" key="2">
    <source>
        <dbReference type="ARBA" id="ARBA00023125"/>
    </source>
</evidence>
<dbReference type="Gene3D" id="1.10.10.60">
    <property type="entry name" value="Homeodomain-like"/>
    <property type="match status" value="1"/>
</dbReference>
<proteinExistence type="predicted"/>
<dbReference type="EMBL" id="PXNS01000001">
    <property type="protein sequence ID" value="PTL95985.1"/>
    <property type="molecule type" value="Genomic_DNA"/>
</dbReference>
<evidence type="ECO:0000256" key="3">
    <source>
        <dbReference type="ARBA" id="ARBA00023163"/>
    </source>
</evidence>
<dbReference type="InterPro" id="IPR050204">
    <property type="entry name" value="AraC_XylS_family_regulators"/>
</dbReference>
<name>A0ABX5J0W8_9GAMM</name>
<dbReference type="PANTHER" id="PTHR46796">
    <property type="entry name" value="HTH-TYPE TRANSCRIPTIONAL ACTIVATOR RHAS-RELATED"/>
    <property type="match status" value="1"/>
</dbReference>
<dbReference type="InterPro" id="IPR018060">
    <property type="entry name" value="HTH_AraC"/>
</dbReference>
<dbReference type="InterPro" id="IPR035418">
    <property type="entry name" value="AraC-bd_2"/>
</dbReference>
<feature type="compositionally biased region" description="Basic residues" evidence="4">
    <location>
        <begin position="1"/>
        <end position="34"/>
    </location>
</feature>
<dbReference type="Pfam" id="PF12833">
    <property type="entry name" value="HTH_18"/>
    <property type="match status" value="1"/>
</dbReference>
<dbReference type="SUPFAM" id="SSF46689">
    <property type="entry name" value="Homeodomain-like"/>
    <property type="match status" value="1"/>
</dbReference>
<dbReference type="Proteomes" id="UP000241895">
    <property type="component" value="Unassembled WGS sequence"/>
</dbReference>
<evidence type="ECO:0000259" key="5">
    <source>
        <dbReference type="PROSITE" id="PS01124"/>
    </source>
</evidence>
<comment type="caution">
    <text evidence="6">The sequence shown here is derived from an EMBL/GenBank/DDBJ whole genome shotgun (WGS) entry which is preliminary data.</text>
</comment>
<evidence type="ECO:0000313" key="7">
    <source>
        <dbReference type="Proteomes" id="UP000241895"/>
    </source>
</evidence>
<evidence type="ECO:0000256" key="4">
    <source>
        <dbReference type="SAM" id="MobiDB-lite"/>
    </source>
</evidence>
<keyword evidence="3" id="KW-0804">Transcription</keyword>
<gene>
    <name evidence="6" type="ORF">C6W88_00790</name>
</gene>
<dbReference type="PROSITE" id="PS00041">
    <property type="entry name" value="HTH_ARAC_FAMILY_1"/>
    <property type="match status" value="1"/>
</dbReference>
<evidence type="ECO:0000256" key="1">
    <source>
        <dbReference type="ARBA" id="ARBA00023015"/>
    </source>
</evidence>
<keyword evidence="1" id="KW-0805">Transcription regulation</keyword>
<evidence type="ECO:0000313" key="6">
    <source>
        <dbReference type="EMBL" id="PTL95985.1"/>
    </source>
</evidence>
<organism evidence="6 7">
    <name type="scientific">Halomonas litopenaei</name>
    <dbReference type="NCBI Taxonomy" id="2109328"/>
    <lineage>
        <taxon>Bacteria</taxon>
        <taxon>Pseudomonadati</taxon>
        <taxon>Pseudomonadota</taxon>
        <taxon>Gammaproteobacteria</taxon>
        <taxon>Oceanospirillales</taxon>
        <taxon>Halomonadaceae</taxon>
        <taxon>Halomonas</taxon>
    </lineage>
</organism>
<dbReference type="InterPro" id="IPR009057">
    <property type="entry name" value="Homeodomain-like_sf"/>
</dbReference>
<feature type="region of interest" description="Disordered" evidence="4">
    <location>
        <begin position="1"/>
        <end position="71"/>
    </location>
</feature>
<dbReference type="InterPro" id="IPR018062">
    <property type="entry name" value="HTH_AraC-typ_CS"/>
</dbReference>
<dbReference type="PROSITE" id="PS01124">
    <property type="entry name" value="HTH_ARAC_FAMILY_2"/>
    <property type="match status" value="1"/>
</dbReference>
<protein>
    <recommendedName>
        <fullName evidence="5">HTH araC/xylS-type domain-containing protein</fullName>
    </recommendedName>
</protein>
<keyword evidence="2" id="KW-0238">DNA-binding</keyword>
<reference evidence="6 7" key="1">
    <citation type="submission" date="2018-03" db="EMBL/GenBank/DDBJ databases">
        <authorList>
            <person name="Zhou J."/>
            <person name="Li X."/>
            <person name="Xue M."/>
            <person name="Yin J."/>
        </authorList>
    </citation>
    <scope>NUCLEOTIDE SEQUENCE [LARGE SCALE GENOMIC DNA]</scope>
    <source>
        <strain evidence="6 7">SYSU ZJ2214</strain>
    </source>
</reference>
<dbReference type="PRINTS" id="PR00032">
    <property type="entry name" value="HTHARAC"/>
</dbReference>
<accession>A0ABX5J0W8</accession>
<dbReference type="Pfam" id="PF14525">
    <property type="entry name" value="AraC_binding_2"/>
    <property type="match status" value="1"/>
</dbReference>
<dbReference type="PANTHER" id="PTHR46796:SF6">
    <property type="entry name" value="ARAC SUBFAMILY"/>
    <property type="match status" value="1"/>
</dbReference>
<feature type="domain" description="HTH araC/xylS-type" evidence="5">
    <location>
        <begin position="334"/>
        <end position="433"/>
    </location>
</feature>
<dbReference type="InterPro" id="IPR020449">
    <property type="entry name" value="Tscrpt_reg_AraC-type_HTH"/>
</dbReference>
<dbReference type="SMART" id="SM00342">
    <property type="entry name" value="HTH_ARAC"/>
    <property type="match status" value="1"/>
</dbReference>